<feature type="transmembrane region" description="Helical" evidence="1">
    <location>
        <begin position="102"/>
        <end position="126"/>
    </location>
</feature>
<dbReference type="Proteomes" id="UP000811246">
    <property type="component" value="Chromosome 6"/>
</dbReference>
<dbReference type="AlphaFoldDB" id="A0A922JH42"/>
<proteinExistence type="predicted"/>
<name>A0A922JH42_CARIL</name>
<keyword evidence="1" id="KW-1133">Transmembrane helix</keyword>
<dbReference type="EMBL" id="CM031830">
    <property type="protein sequence ID" value="KAG6707138.1"/>
    <property type="molecule type" value="Genomic_DNA"/>
</dbReference>
<evidence type="ECO:0000256" key="1">
    <source>
        <dbReference type="SAM" id="Phobius"/>
    </source>
</evidence>
<protein>
    <submittedName>
        <fullName evidence="2">Uncharacterized protein</fullName>
    </submittedName>
</protein>
<comment type="caution">
    <text evidence="2">The sequence shown here is derived from an EMBL/GenBank/DDBJ whole genome shotgun (WGS) entry which is preliminary data.</text>
</comment>
<evidence type="ECO:0000313" key="3">
    <source>
        <dbReference type="Proteomes" id="UP000811246"/>
    </source>
</evidence>
<evidence type="ECO:0000313" key="2">
    <source>
        <dbReference type="EMBL" id="KAG6707138.1"/>
    </source>
</evidence>
<reference evidence="2" key="1">
    <citation type="submission" date="2021-01" db="EMBL/GenBank/DDBJ databases">
        <authorList>
            <person name="Lovell J.T."/>
            <person name="Bentley N."/>
            <person name="Bhattarai G."/>
            <person name="Jenkins J.W."/>
            <person name="Sreedasyam A."/>
            <person name="Alarcon Y."/>
            <person name="Bock C."/>
            <person name="Boston L."/>
            <person name="Carlson J."/>
            <person name="Cervantes K."/>
            <person name="Clermont K."/>
            <person name="Krom N."/>
            <person name="Kubenka K."/>
            <person name="Mamidi S."/>
            <person name="Mattison C."/>
            <person name="Monteros M."/>
            <person name="Pisani C."/>
            <person name="Plott C."/>
            <person name="Rajasekar S."/>
            <person name="Rhein H.S."/>
            <person name="Rohla C."/>
            <person name="Song M."/>
            <person name="Hilaire R.S."/>
            <person name="Shu S."/>
            <person name="Wells L."/>
            <person name="Wang X."/>
            <person name="Webber J."/>
            <person name="Heerema R.J."/>
            <person name="Klein P."/>
            <person name="Conner P."/>
            <person name="Grauke L."/>
            <person name="Grimwood J."/>
            <person name="Schmutz J."/>
            <person name="Randall J.J."/>
        </authorList>
    </citation>
    <scope>NUCLEOTIDE SEQUENCE</scope>
    <source>
        <tissue evidence="2">Leaf</tissue>
    </source>
</reference>
<sequence>MIYSLHILYTIFSFHFYHDLTFSLLQSTRFSAFLFPSSCPQKLSHGLYILTIILHPVGRYIKKKNAEIKNAANFHQPNVWLACFATFKLQQAKIELSISKQVSAWICTKLWLLFFVFVAVFFMQLIRGLL</sequence>
<accession>A0A922JH42</accession>
<organism evidence="2 3">
    <name type="scientific">Carya illinoinensis</name>
    <name type="common">Pecan</name>
    <dbReference type="NCBI Taxonomy" id="32201"/>
    <lineage>
        <taxon>Eukaryota</taxon>
        <taxon>Viridiplantae</taxon>
        <taxon>Streptophyta</taxon>
        <taxon>Embryophyta</taxon>
        <taxon>Tracheophyta</taxon>
        <taxon>Spermatophyta</taxon>
        <taxon>Magnoliopsida</taxon>
        <taxon>eudicotyledons</taxon>
        <taxon>Gunneridae</taxon>
        <taxon>Pentapetalae</taxon>
        <taxon>rosids</taxon>
        <taxon>fabids</taxon>
        <taxon>Fagales</taxon>
        <taxon>Juglandaceae</taxon>
        <taxon>Carya</taxon>
    </lineage>
</organism>
<keyword evidence="1" id="KW-0812">Transmembrane</keyword>
<gene>
    <name evidence="2" type="ORF">I3842_06G016800</name>
</gene>
<keyword evidence="1" id="KW-0472">Membrane</keyword>